<dbReference type="EMBL" id="LQPZ01000032">
    <property type="protein sequence ID" value="ORX02419.1"/>
    <property type="molecule type" value="Genomic_DNA"/>
</dbReference>
<evidence type="ECO:0000259" key="4">
    <source>
        <dbReference type="PROSITE" id="PS01124"/>
    </source>
</evidence>
<sequence length="257" mass="27027">MDADPAPATPWSGALAVTEGAWCYVGALSDARRHYHVATQIVCARSGLFELSDGQGRSLVTSAAVIASGREHSIRVVDDVVDATLVFLDPAAPARSAVAGLLDSGDDVRQWAAAGAVLGDIVGPAVHDPAMLLDRIRKPADEQGPLGRDGWHPGVRAAVELIAQTLPGTVRLSSIARAVSLSPGRLSRLFNEQVGQSVPTYVRWVRLRLAVESLQCGASLTDAAHAAGFTDSAHANRVCHEMFGLSPSEASRNLVWA</sequence>
<dbReference type="Proteomes" id="UP000193090">
    <property type="component" value="Unassembled WGS sequence"/>
</dbReference>
<proteinExistence type="predicted"/>
<dbReference type="SMART" id="SM00342">
    <property type="entry name" value="HTH_ARAC"/>
    <property type="match status" value="1"/>
</dbReference>
<reference evidence="5 6" key="1">
    <citation type="submission" date="2016-01" db="EMBL/GenBank/DDBJ databases">
        <title>The new phylogeny of the genus Mycobacterium.</title>
        <authorList>
            <person name="Tarcisio F."/>
            <person name="Conor M."/>
            <person name="Antonella G."/>
            <person name="Elisabetta G."/>
            <person name="Giulia F.S."/>
            <person name="Sara T."/>
            <person name="Anna F."/>
            <person name="Clotilde B."/>
            <person name="Roberto B."/>
            <person name="Veronica D.S."/>
            <person name="Fabio R."/>
            <person name="Monica P."/>
            <person name="Olivier J."/>
            <person name="Enrico T."/>
            <person name="Nicola S."/>
        </authorList>
    </citation>
    <scope>NUCLEOTIDE SEQUENCE [LARGE SCALE GENOMIC DNA]</scope>
    <source>
        <strain evidence="5 6">DSM 44153</strain>
    </source>
</reference>
<gene>
    <name evidence="5" type="ORF">AWC30_12640</name>
</gene>
<comment type="caution">
    <text evidence="5">The sequence shown here is derived from an EMBL/GenBank/DDBJ whole genome shotgun (WGS) entry which is preliminary data.</text>
</comment>
<keyword evidence="1" id="KW-0805">Transcription regulation</keyword>
<dbReference type="STRING" id="1798.AWC30_12640"/>
<dbReference type="SUPFAM" id="SSF46689">
    <property type="entry name" value="Homeodomain-like"/>
    <property type="match status" value="1"/>
</dbReference>
<dbReference type="PROSITE" id="PS01124">
    <property type="entry name" value="HTH_ARAC_FAMILY_2"/>
    <property type="match status" value="1"/>
</dbReference>
<accession>A0A1X2EHL4</accession>
<dbReference type="PANTHER" id="PTHR46796">
    <property type="entry name" value="HTH-TYPE TRANSCRIPTIONAL ACTIVATOR RHAS-RELATED"/>
    <property type="match status" value="1"/>
</dbReference>
<organism evidence="5 6">
    <name type="scientific">Mycolicibacillus trivialis</name>
    <dbReference type="NCBI Taxonomy" id="1798"/>
    <lineage>
        <taxon>Bacteria</taxon>
        <taxon>Bacillati</taxon>
        <taxon>Actinomycetota</taxon>
        <taxon>Actinomycetes</taxon>
        <taxon>Mycobacteriales</taxon>
        <taxon>Mycobacteriaceae</taxon>
        <taxon>Mycolicibacillus</taxon>
    </lineage>
</organism>
<name>A0A1X2EHL4_9MYCO</name>
<dbReference type="InterPro" id="IPR009057">
    <property type="entry name" value="Homeodomain-like_sf"/>
</dbReference>
<dbReference type="PANTHER" id="PTHR46796:SF15">
    <property type="entry name" value="BLL1074 PROTEIN"/>
    <property type="match status" value="1"/>
</dbReference>
<evidence type="ECO:0000256" key="2">
    <source>
        <dbReference type="ARBA" id="ARBA00023125"/>
    </source>
</evidence>
<dbReference type="Pfam" id="PF12833">
    <property type="entry name" value="HTH_18"/>
    <property type="match status" value="1"/>
</dbReference>
<dbReference type="AlphaFoldDB" id="A0A1X2EHL4"/>
<evidence type="ECO:0000256" key="3">
    <source>
        <dbReference type="ARBA" id="ARBA00023163"/>
    </source>
</evidence>
<dbReference type="GO" id="GO:0003700">
    <property type="term" value="F:DNA-binding transcription factor activity"/>
    <property type="evidence" value="ECO:0007669"/>
    <property type="project" value="InterPro"/>
</dbReference>
<dbReference type="OrthoDB" id="4549023at2"/>
<evidence type="ECO:0000313" key="6">
    <source>
        <dbReference type="Proteomes" id="UP000193090"/>
    </source>
</evidence>
<evidence type="ECO:0000313" key="5">
    <source>
        <dbReference type="EMBL" id="ORX02419.1"/>
    </source>
</evidence>
<keyword evidence="2" id="KW-0238">DNA-binding</keyword>
<keyword evidence="3" id="KW-0804">Transcription</keyword>
<dbReference type="InterPro" id="IPR050204">
    <property type="entry name" value="AraC_XylS_family_regulators"/>
</dbReference>
<dbReference type="Gene3D" id="1.10.10.60">
    <property type="entry name" value="Homeodomain-like"/>
    <property type="match status" value="1"/>
</dbReference>
<protein>
    <submittedName>
        <fullName evidence="5">AraC family transcriptional regulator</fullName>
    </submittedName>
</protein>
<keyword evidence="6" id="KW-1185">Reference proteome</keyword>
<feature type="domain" description="HTH araC/xylS-type" evidence="4">
    <location>
        <begin position="156"/>
        <end position="253"/>
    </location>
</feature>
<dbReference type="RefSeq" id="WP_085110540.1">
    <property type="nucleotide sequence ID" value="NZ_JACKSN010000070.1"/>
</dbReference>
<evidence type="ECO:0000256" key="1">
    <source>
        <dbReference type="ARBA" id="ARBA00023015"/>
    </source>
</evidence>
<dbReference type="GO" id="GO:0043565">
    <property type="term" value="F:sequence-specific DNA binding"/>
    <property type="evidence" value="ECO:0007669"/>
    <property type="project" value="InterPro"/>
</dbReference>
<dbReference type="InterPro" id="IPR018060">
    <property type="entry name" value="HTH_AraC"/>
</dbReference>